<name>A0ABY6UD67_BIOOC</name>
<comment type="caution">
    <text evidence="7">The sequence shown here is derived from an EMBL/GenBank/DDBJ whole genome shotgun (WGS) entry which is preliminary data.</text>
</comment>
<organism evidence="7 8">
    <name type="scientific">Bionectria ochroleuca</name>
    <name type="common">Gliocladium roseum</name>
    <dbReference type="NCBI Taxonomy" id="29856"/>
    <lineage>
        <taxon>Eukaryota</taxon>
        <taxon>Fungi</taxon>
        <taxon>Dikarya</taxon>
        <taxon>Ascomycota</taxon>
        <taxon>Pezizomycotina</taxon>
        <taxon>Sordariomycetes</taxon>
        <taxon>Hypocreomycetidae</taxon>
        <taxon>Hypocreales</taxon>
        <taxon>Bionectriaceae</taxon>
        <taxon>Clonostachys</taxon>
    </lineage>
</organism>
<dbReference type="InterPro" id="IPR029058">
    <property type="entry name" value="AB_hydrolase_fold"/>
</dbReference>
<keyword evidence="8" id="KW-1185">Reference proteome</keyword>
<dbReference type="Proteomes" id="UP000766486">
    <property type="component" value="Unassembled WGS sequence"/>
</dbReference>
<protein>
    <recommendedName>
        <fullName evidence="9">DUF676 domain-containing protein</fullName>
    </recommendedName>
</protein>
<evidence type="ECO:0000256" key="5">
    <source>
        <dbReference type="ARBA" id="ARBA00023128"/>
    </source>
</evidence>
<evidence type="ECO:0000313" key="8">
    <source>
        <dbReference type="Proteomes" id="UP000766486"/>
    </source>
</evidence>
<keyword evidence="4" id="KW-0256">Endoplasmic reticulum</keyword>
<keyword evidence="5" id="KW-0496">Mitochondrion</keyword>
<evidence type="ECO:0000256" key="6">
    <source>
        <dbReference type="ARBA" id="ARBA00023136"/>
    </source>
</evidence>
<accession>A0ABY6UD67</accession>
<evidence type="ECO:0000256" key="3">
    <source>
        <dbReference type="ARBA" id="ARBA00004370"/>
    </source>
</evidence>
<evidence type="ECO:0000313" key="7">
    <source>
        <dbReference type="EMBL" id="VUC28700.1"/>
    </source>
</evidence>
<dbReference type="PANTHER" id="PTHR48182">
    <property type="entry name" value="PROTEIN SERAC1"/>
    <property type="match status" value="1"/>
</dbReference>
<proteinExistence type="predicted"/>
<gene>
    <name evidence="7" type="ORF">CLO192961_LOCUS244104</name>
</gene>
<evidence type="ECO:0008006" key="9">
    <source>
        <dbReference type="Google" id="ProtNLM"/>
    </source>
</evidence>
<dbReference type="PANTHER" id="PTHR48182:SF2">
    <property type="entry name" value="PROTEIN SERAC1"/>
    <property type="match status" value="1"/>
</dbReference>
<dbReference type="InterPro" id="IPR052374">
    <property type="entry name" value="SERAC1"/>
</dbReference>
<comment type="subcellular location">
    <subcellularLocation>
        <location evidence="2">Endoplasmic reticulum</location>
    </subcellularLocation>
    <subcellularLocation>
        <location evidence="3">Membrane</location>
    </subcellularLocation>
    <subcellularLocation>
        <location evidence="1">Mitochondrion</location>
    </subcellularLocation>
</comment>
<evidence type="ECO:0000256" key="1">
    <source>
        <dbReference type="ARBA" id="ARBA00004173"/>
    </source>
</evidence>
<keyword evidence="6" id="KW-0472">Membrane</keyword>
<evidence type="ECO:0000256" key="4">
    <source>
        <dbReference type="ARBA" id="ARBA00022824"/>
    </source>
</evidence>
<evidence type="ECO:0000256" key="2">
    <source>
        <dbReference type="ARBA" id="ARBA00004240"/>
    </source>
</evidence>
<dbReference type="Gene3D" id="3.40.50.1820">
    <property type="entry name" value="alpha/beta hydrolase"/>
    <property type="match status" value="1"/>
</dbReference>
<dbReference type="EMBL" id="CABFNS010000791">
    <property type="protein sequence ID" value="VUC28700.1"/>
    <property type="molecule type" value="Genomic_DNA"/>
</dbReference>
<reference evidence="7 8" key="1">
    <citation type="submission" date="2019-06" db="EMBL/GenBank/DDBJ databases">
        <authorList>
            <person name="Broberg M."/>
        </authorList>
    </citation>
    <scope>NUCLEOTIDE SEQUENCE [LARGE SCALE GENOMIC DNA]</scope>
</reference>
<sequence length="304" mass="33756">MLTTSAFTYLAQKLKLRKHRWLMRDYSVVAVHGLGGGCYSTWSDQDNLWLAQLLPQVDNFTNAKILTFGYDAKAFTRPYNKASKGRTFTFAEALLSDLADDRDSTEGGKLCPIIFLGHSLGGIVIKSTPRQALRHARERESQFGNILSCTKSVIFFGTPHQGADSATWAGYLSAIGRAVGITTTKITKELMRWSDPLVELTKAFSENQLAISITTFYEVYETHGIIVVPEASATIGWGGERCISLEADHSQLCKFSEGTDKWDRVQKRLRIVARDAIATLSPPQGEVEGVMNQELQDRLTALRS</sequence>
<dbReference type="SUPFAM" id="SSF53474">
    <property type="entry name" value="alpha/beta-Hydrolases"/>
    <property type="match status" value="1"/>
</dbReference>